<feature type="domain" description="Peptidase C45 hydrolase" evidence="1">
    <location>
        <begin position="157"/>
        <end position="377"/>
    </location>
</feature>
<dbReference type="PANTHER" id="PTHR34180:SF1">
    <property type="entry name" value="BETA-ALANYL-DOPAMINE_CARCININE HYDROLASE"/>
    <property type="match status" value="1"/>
</dbReference>
<dbReference type="Pfam" id="PF03417">
    <property type="entry name" value="AAT"/>
    <property type="match status" value="1"/>
</dbReference>
<dbReference type="AlphaFoldDB" id="A0A0D1ZG48"/>
<dbReference type="GeneID" id="27321935"/>
<gene>
    <name evidence="2" type="ORF">PV10_04090</name>
</gene>
<organism evidence="2 3">
    <name type="scientific">Exophiala mesophila</name>
    <name type="common">Black yeast-like fungus</name>
    <dbReference type="NCBI Taxonomy" id="212818"/>
    <lineage>
        <taxon>Eukaryota</taxon>
        <taxon>Fungi</taxon>
        <taxon>Dikarya</taxon>
        <taxon>Ascomycota</taxon>
        <taxon>Pezizomycotina</taxon>
        <taxon>Eurotiomycetes</taxon>
        <taxon>Chaetothyriomycetidae</taxon>
        <taxon>Chaetothyriales</taxon>
        <taxon>Herpotrichiellaceae</taxon>
        <taxon>Exophiala</taxon>
    </lineage>
</organism>
<evidence type="ECO:0000313" key="2">
    <source>
        <dbReference type="EMBL" id="KIV92824.1"/>
    </source>
</evidence>
<dbReference type="Gene3D" id="3.60.60.10">
    <property type="entry name" value="Penicillin V Acylase, Chain A"/>
    <property type="match status" value="1"/>
</dbReference>
<dbReference type="STRING" id="212818.A0A0D1ZG48"/>
<reference evidence="2 3" key="1">
    <citation type="submission" date="2015-01" db="EMBL/GenBank/DDBJ databases">
        <title>The Genome Sequence of Exophiala mesophila CBS40295.</title>
        <authorList>
            <consortium name="The Broad Institute Genomics Platform"/>
            <person name="Cuomo C."/>
            <person name="de Hoog S."/>
            <person name="Gorbushina A."/>
            <person name="Stielow B."/>
            <person name="Teixiera M."/>
            <person name="Abouelleil A."/>
            <person name="Chapman S.B."/>
            <person name="Priest M."/>
            <person name="Young S.K."/>
            <person name="Wortman J."/>
            <person name="Nusbaum C."/>
            <person name="Birren B."/>
        </authorList>
    </citation>
    <scope>NUCLEOTIDE SEQUENCE [LARGE SCALE GENOMIC DNA]</scope>
    <source>
        <strain evidence="2 3">CBS 40295</strain>
    </source>
</reference>
<dbReference type="Proteomes" id="UP000054302">
    <property type="component" value="Unassembled WGS sequence"/>
</dbReference>
<name>A0A0D1ZG48_EXOME</name>
<dbReference type="RefSeq" id="XP_016224398.1">
    <property type="nucleotide sequence ID" value="XM_016368610.1"/>
</dbReference>
<dbReference type="OrthoDB" id="189997at2759"/>
<keyword evidence="3" id="KW-1185">Reference proteome</keyword>
<dbReference type="InterPro" id="IPR047794">
    <property type="entry name" value="C45_proenzyme-like"/>
</dbReference>
<dbReference type="OMA" id="IEFYACL"/>
<evidence type="ECO:0000259" key="1">
    <source>
        <dbReference type="Pfam" id="PF03417"/>
    </source>
</evidence>
<protein>
    <recommendedName>
        <fullName evidence="1">Peptidase C45 hydrolase domain-containing protein</fullName>
    </recommendedName>
</protein>
<dbReference type="InterPro" id="IPR005079">
    <property type="entry name" value="Peptidase_C45_hydrolase"/>
</dbReference>
<dbReference type="Gene3D" id="1.10.10.2120">
    <property type="match status" value="1"/>
</dbReference>
<dbReference type="PANTHER" id="PTHR34180">
    <property type="entry name" value="PEPTIDASE C45"/>
    <property type="match status" value="1"/>
</dbReference>
<dbReference type="NCBIfam" id="NF040521">
    <property type="entry name" value="C45_proenzyme"/>
    <property type="match status" value="1"/>
</dbReference>
<dbReference type="HOGENOM" id="CLU_037787_1_0_1"/>
<proteinExistence type="predicted"/>
<dbReference type="VEuPathDB" id="FungiDB:PV10_04090"/>
<dbReference type="EMBL" id="KN847522">
    <property type="protein sequence ID" value="KIV92824.1"/>
    <property type="molecule type" value="Genomic_DNA"/>
</dbReference>
<evidence type="ECO:0000313" key="3">
    <source>
        <dbReference type="Proteomes" id="UP000054302"/>
    </source>
</evidence>
<sequence>MSRSSFDGPFRMPYHSWTKHGCCPRCYPRCCSRIIQHEALYPPSGARADSIMLTIKCSGTPYEIGRQHGSSAQLQIQRCLAFYAGMFQKASAMDWDEVRCVAQTFETKVKRKWPHYLEEMKGVADGAGVSLLDILALNVRTEIAFGRWTDGCTSLSWQTEKHSFLAQNWDWEISQQENLIVLEIRQLDKPTIQMVTEAGMVGKIGFNSAGVGVCMNAIRTKGVDLDRLPVHLGMRMVLENSTARDALESLKQSGLLAGPVHLLISDAHESYGCEYTSTTHATLPPDSRGRVIHSNHLLMSHPGVVDTVWLSDSPFRVERMRELTDAVEDPSWTDVHSFFTDRKNAPAAICRVGDNSTLFNIIMDLKRREAVVRLGFPDAPVERLELKL</sequence>
<dbReference type="InterPro" id="IPR047801">
    <property type="entry name" value="Peptidase_C45"/>
</dbReference>
<accession>A0A0D1ZG48</accession>